<gene>
    <name evidence="6" type="primary">hhoB_2</name>
    <name evidence="6" type="ORF">Pan216_25700</name>
</gene>
<evidence type="ECO:0000256" key="2">
    <source>
        <dbReference type="ARBA" id="ARBA00022670"/>
    </source>
</evidence>
<dbReference type="EMBL" id="CP036279">
    <property type="protein sequence ID" value="QDU61708.1"/>
    <property type="molecule type" value="Genomic_DNA"/>
</dbReference>
<dbReference type="SMART" id="SM00228">
    <property type="entry name" value="PDZ"/>
    <property type="match status" value="1"/>
</dbReference>
<evidence type="ECO:0000256" key="4">
    <source>
        <dbReference type="SAM" id="MobiDB-lite"/>
    </source>
</evidence>
<dbReference type="Proteomes" id="UP000317093">
    <property type="component" value="Chromosome"/>
</dbReference>
<proteinExistence type="inferred from homology"/>
<keyword evidence="3" id="KW-0378">Hydrolase</keyword>
<dbReference type="InterPro" id="IPR051201">
    <property type="entry name" value="Chloro_Bact_Ser_Proteases"/>
</dbReference>
<accession>A0A518B3Z9</accession>
<dbReference type="OrthoDB" id="248175at2"/>
<dbReference type="InterPro" id="IPR001478">
    <property type="entry name" value="PDZ"/>
</dbReference>
<name>A0A518B3Z9_9BACT</name>
<reference evidence="6 7" key="1">
    <citation type="submission" date="2019-02" db="EMBL/GenBank/DDBJ databases">
        <title>Deep-cultivation of Planctomycetes and their phenomic and genomic characterization uncovers novel biology.</title>
        <authorList>
            <person name="Wiegand S."/>
            <person name="Jogler M."/>
            <person name="Boedeker C."/>
            <person name="Pinto D."/>
            <person name="Vollmers J."/>
            <person name="Rivas-Marin E."/>
            <person name="Kohn T."/>
            <person name="Peeters S.H."/>
            <person name="Heuer A."/>
            <person name="Rast P."/>
            <person name="Oberbeckmann S."/>
            <person name="Bunk B."/>
            <person name="Jeske O."/>
            <person name="Meyerdierks A."/>
            <person name="Storesund J.E."/>
            <person name="Kallscheuer N."/>
            <person name="Luecker S."/>
            <person name="Lage O.M."/>
            <person name="Pohl T."/>
            <person name="Merkel B.J."/>
            <person name="Hornburger P."/>
            <person name="Mueller R.-W."/>
            <person name="Bruemmer F."/>
            <person name="Labrenz M."/>
            <person name="Spormann A.M."/>
            <person name="Op den Camp H."/>
            <person name="Overmann J."/>
            <person name="Amann R."/>
            <person name="Jetten M.S.M."/>
            <person name="Mascher T."/>
            <person name="Medema M.H."/>
            <person name="Devos D.P."/>
            <person name="Kaster A.-K."/>
            <person name="Ovreas L."/>
            <person name="Rohde M."/>
            <person name="Galperin M.Y."/>
            <person name="Jogler C."/>
        </authorList>
    </citation>
    <scope>NUCLEOTIDE SEQUENCE [LARGE SCALE GENOMIC DNA]</scope>
    <source>
        <strain evidence="6 7">Pan216</strain>
    </source>
</reference>
<dbReference type="Pfam" id="PF13365">
    <property type="entry name" value="Trypsin_2"/>
    <property type="match status" value="1"/>
</dbReference>
<dbReference type="GO" id="GO:0006508">
    <property type="term" value="P:proteolysis"/>
    <property type="evidence" value="ECO:0007669"/>
    <property type="project" value="UniProtKB-KW"/>
</dbReference>
<evidence type="ECO:0000313" key="7">
    <source>
        <dbReference type="Proteomes" id="UP000317093"/>
    </source>
</evidence>
<dbReference type="InterPro" id="IPR043504">
    <property type="entry name" value="Peptidase_S1_PA_chymotrypsin"/>
</dbReference>
<dbReference type="Pfam" id="PF17820">
    <property type="entry name" value="PDZ_6"/>
    <property type="match status" value="1"/>
</dbReference>
<organism evidence="6 7">
    <name type="scientific">Kolteria novifilia</name>
    <dbReference type="NCBI Taxonomy" id="2527975"/>
    <lineage>
        <taxon>Bacteria</taxon>
        <taxon>Pseudomonadati</taxon>
        <taxon>Planctomycetota</taxon>
        <taxon>Planctomycetia</taxon>
        <taxon>Kolteriales</taxon>
        <taxon>Kolteriaceae</taxon>
        <taxon>Kolteria</taxon>
    </lineage>
</organism>
<dbReference type="InterPro" id="IPR009003">
    <property type="entry name" value="Peptidase_S1_PA"/>
</dbReference>
<dbReference type="PRINTS" id="PR00834">
    <property type="entry name" value="PROTEASES2C"/>
</dbReference>
<protein>
    <submittedName>
        <fullName evidence="6">Serine protease HhoB</fullName>
    </submittedName>
</protein>
<evidence type="ECO:0000313" key="6">
    <source>
        <dbReference type="EMBL" id="QDU61708.1"/>
    </source>
</evidence>
<keyword evidence="2 6" id="KW-0645">Protease</keyword>
<evidence type="ECO:0000259" key="5">
    <source>
        <dbReference type="PROSITE" id="PS50106"/>
    </source>
</evidence>
<dbReference type="AlphaFoldDB" id="A0A518B3Z9"/>
<dbReference type="Gene3D" id="2.30.42.10">
    <property type="match status" value="1"/>
</dbReference>
<sequence length="344" mass="35854">MEERWLQGRRGRQAENTGNSDAHRRADPDDSSASSDDKELLDAYSKAVIRVAEQVGPAVVSITHAERSGDSGIGSGVIIAPDGYALTNSHVVGRRGDVWASTSDGDRLGAEVVGNNDSTDLALIRLAARDLPYASLGDSVGLRVGQLVIAMGNPFGFQSAVSTGVVSALGRGLRSPEGRAIEHVVQHTAPLNPGNSGGPLVDSGGRVVGINTAIIAGAQGLGFAVPANTARWVITEILSHGEVRRPRLGITATVAPLRPVLAHELDLLNDRAVEVVDVQSGGPAREAGIEPGDLIVSVAGRLVNDIDDLHRLLSLAGQGHSIQISLVRSGRLIEVSVRPRLDGT</sequence>
<dbReference type="PANTHER" id="PTHR43343:SF3">
    <property type="entry name" value="PROTEASE DO-LIKE 8, CHLOROPLASTIC"/>
    <property type="match status" value="1"/>
</dbReference>
<dbReference type="PANTHER" id="PTHR43343">
    <property type="entry name" value="PEPTIDASE S12"/>
    <property type="match status" value="1"/>
</dbReference>
<feature type="region of interest" description="Disordered" evidence="4">
    <location>
        <begin position="1"/>
        <end position="38"/>
    </location>
</feature>
<feature type="domain" description="PDZ" evidence="5">
    <location>
        <begin position="239"/>
        <end position="330"/>
    </location>
</feature>
<dbReference type="RefSeq" id="WP_145258264.1">
    <property type="nucleotide sequence ID" value="NZ_CP036279.1"/>
</dbReference>
<dbReference type="GO" id="GO:0004252">
    <property type="term" value="F:serine-type endopeptidase activity"/>
    <property type="evidence" value="ECO:0007669"/>
    <property type="project" value="InterPro"/>
</dbReference>
<evidence type="ECO:0000256" key="3">
    <source>
        <dbReference type="ARBA" id="ARBA00022801"/>
    </source>
</evidence>
<dbReference type="SUPFAM" id="SSF50156">
    <property type="entry name" value="PDZ domain-like"/>
    <property type="match status" value="1"/>
</dbReference>
<dbReference type="KEGG" id="knv:Pan216_25700"/>
<dbReference type="InterPro" id="IPR001940">
    <property type="entry name" value="Peptidase_S1C"/>
</dbReference>
<keyword evidence="7" id="KW-1185">Reference proteome</keyword>
<dbReference type="InterPro" id="IPR036034">
    <property type="entry name" value="PDZ_sf"/>
</dbReference>
<dbReference type="CDD" id="cd06779">
    <property type="entry name" value="cpPDZ_Deg_HtrA-like"/>
    <property type="match status" value="1"/>
</dbReference>
<dbReference type="PROSITE" id="PS50106">
    <property type="entry name" value="PDZ"/>
    <property type="match status" value="1"/>
</dbReference>
<dbReference type="InterPro" id="IPR041489">
    <property type="entry name" value="PDZ_6"/>
</dbReference>
<evidence type="ECO:0000256" key="1">
    <source>
        <dbReference type="ARBA" id="ARBA00010541"/>
    </source>
</evidence>
<comment type="similarity">
    <text evidence="1">Belongs to the peptidase S1C family.</text>
</comment>
<dbReference type="Gene3D" id="2.40.10.10">
    <property type="entry name" value="Trypsin-like serine proteases"/>
    <property type="match status" value="2"/>
</dbReference>
<dbReference type="SUPFAM" id="SSF50494">
    <property type="entry name" value="Trypsin-like serine proteases"/>
    <property type="match status" value="1"/>
</dbReference>